<dbReference type="Gene3D" id="3.40.50.1820">
    <property type="entry name" value="alpha/beta hydrolase"/>
    <property type="match status" value="1"/>
</dbReference>
<dbReference type="Pfam" id="PF00975">
    <property type="entry name" value="Thioesterase"/>
    <property type="match status" value="1"/>
</dbReference>
<feature type="region of interest" description="Disordered" evidence="5">
    <location>
        <begin position="5261"/>
        <end position="5282"/>
    </location>
</feature>
<keyword evidence="4" id="KW-0597">Phosphoprotein</keyword>
<dbReference type="CDD" id="cd05930">
    <property type="entry name" value="A_NRPS"/>
    <property type="match status" value="3"/>
</dbReference>
<proteinExistence type="inferred from homology"/>
<dbReference type="NCBIfam" id="NF003417">
    <property type="entry name" value="PRK04813.1"/>
    <property type="match status" value="6"/>
</dbReference>
<dbReference type="Gene3D" id="3.40.50.12780">
    <property type="entry name" value="N-terminal domain of ligase-like"/>
    <property type="match status" value="2"/>
</dbReference>
<dbReference type="FunFam" id="1.10.1200.10:FF:000016">
    <property type="entry name" value="Non-ribosomal peptide synthase"/>
    <property type="match status" value="5"/>
</dbReference>
<dbReference type="GO" id="GO:0005829">
    <property type="term" value="C:cytosol"/>
    <property type="evidence" value="ECO:0007669"/>
    <property type="project" value="TreeGrafter"/>
</dbReference>
<comment type="cofactor">
    <cofactor evidence="1">
        <name>pantetheine 4'-phosphate</name>
        <dbReference type="ChEBI" id="CHEBI:47942"/>
    </cofactor>
</comment>
<feature type="domain" description="Carrier" evidence="6">
    <location>
        <begin position="2513"/>
        <end position="2588"/>
    </location>
</feature>
<accession>A0A101PVX5</accession>
<dbReference type="Pfam" id="PF00550">
    <property type="entry name" value="PP-binding"/>
    <property type="match status" value="7"/>
</dbReference>
<gene>
    <name evidence="7" type="ORF">AQJ11_33275</name>
</gene>
<evidence type="ECO:0000256" key="4">
    <source>
        <dbReference type="ARBA" id="ARBA00022553"/>
    </source>
</evidence>
<evidence type="ECO:0000313" key="7">
    <source>
        <dbReference type="EMBL" id="KUN18667.1"/>
    </source>
</evidence>
<keyword evidence="3" id="KW-0596">Phosphopantetheine</keyword>
<feature type="region of interest" description="Disordered" evidence="5">
    <location>
        <begin position="5629"/>
        <end position="5650"/>
    </location>
</feature>
<evidence type="ECO:0000313" key="8">
    <source>
        <dbReference type="Proteomes" id="UP000053398"/>
    </source>
</evidence>
<dbReference type="InterPro" id="IPR001031">
    <property type="entry name" value="Thioesterase"/>
</dbReference>
<dbReference type="Pfam" id="PF13193">
    <property type="entry name" value="AMP-binding_C"/>
    <property type="match status" value="6"/>
</dbReference>
<dbReference type="CDD" id="cd12117">
    <property type="entry name" value="A_NRPS_Srf_like"/>
    <property type="match status" value="1"/>
</dbReference>
<name>A0A101PVX5_STRCK</name>
<dbReference type="GO" id="GO:0044550">
    <property type="term" value="P:secondary metabolite biosynthetic process"/>
    <property type="evidence" value="ECO:0007669"/>
    <property type="project" value="UniProtKB-ARBA"/>
</dbReference>
<dbReference type="Proteomes" id="UP000053398">
    <property type="component" value="Unassembled WGS sequence"/>
</dbReference>
<dbReference type="InterPro" id="IPR009081">
    <property type="entry name" value="PP-bd_ACP"/>
</dbReference>
<dbReference type="GO" id="GO:0008610">
    <property type="term" value="P:lipid biosynthetic process"/>
    <property type="evidence" value="ECO:0007669"/>
    <property type="project" value="UniProtKB-ARBA"/>
</dbReference>
<dbReference type="FunFam" id="3.40.50.980:FF:000001">
    <property type="entry name" value="Non-ribosomal peptide synthetase"/>
    <property type="match status" value="4"/>
</dbReference>
<feature type="domain" description="Carrier" evidence="6">
    <location>
        <begin position="3579"/>
        <end position="3654"/>
    </location>
</feature>
<dbReference type="SUPFAM" id="SSF53474">
    <property type="entry name" value="alpha/beta-Hydrolases"/>
    <property type="match status" value="1"/>
</dbReference>
<feature type="domain" description="Carrier" evidence="6">
    <location>
        <begin position="4590"/>
        <end position="4665"/>
    </location>
</feature>
<dbReference type="InterPro" id="IPR006162">
    <property type="entry name" value="Ppantetheine_attach_site"/>
</dbReference>
<evidence type="ECO:0000256" key="1">
    <source>
        <dbReference type="ARBA" id="ARBA00001957"/>
    </source>
</evidence>
<dbReference type="PROSITE" id="PS50075">
    <property type="entry name" value="CARRIER"/>
    <property type="match status" value="7"/>
</dbReference>
<dbReference type="InterPro" id="IPR045851">
    <property type="entry name" value="AMP-bd_C_sf"/>
</dbReference>
<dbReference type="GO" id="GO:0003824">
    <property type="term" value="F:catalytic activity"/>
    <property type="evidence" value="ECO:0007669"/>
    <property type="project" value="InterPro"/>
</dbReference>
<dbReference type="InterPro" id="IPR020802">
    <property type="entry name" value="TesA-like"/>
</dbReference>
<dbReference type="SMART" id="SM00824">
    <property type="entry name" value="PKS_TE"/>
    <property type="match status" value="1"/>
</dbReference>
<dbReference type="FunFam" id="3.30.300.30:FF:000010">
    <property type="entry name" value="Enterobactin synthetase component F"/>
    <property type="match status" value="3"/>
</dbReference>
<organism evidence="7 8">
    <name type="scientific">Streptomyces corchorusii</name>
    <name type="common">Streptomyces chibaensis</name>
    <dbReference type="NCBI Taxonomy" id="1903"/>
    <lineage>
        <taxon>Bacteria</taxon>
        <taxon>Bacillati</taxon>
        <taxon>Actinomycetota</taxon>
        <taxon>Actinomycetes</taxon>
        <taxon>Kitasatosporales</taxon>
        <taxon>Streptomycetaceae</taxon>
        <taxon>Streptomyces</taxon>
    </lineage>
</organism>
<feature type="domain" description="Carrier" evidence="6">
    <location>
        <begin position="5648"/>
        <end position="5723"/>
    </location>
</feature>
<feature type="compositionally biased region" description="Acidic residues" evidence="5">
    <location>
        <begin position="5261"/>
        <end position="5274"/>
    </location>
</feature>
<dbReference type="PROSITE" id="PS00455">
    <property type="entry name" value="AMP_BINDING"/>
    <property type="match status" value="6"/>
</dbReference>
<dbReference type="Pfam" id="PF00668">
    <property type="entry name" value="Condensation"/>
    <property type="match status" value="7"/>
</dbReference>
<dbReference type="InterPro" id="IPR010071">
    <property type="entry name" value="AA_adenyl_dom"/>
</dbReference>
<evidence type="ECO:0000256" key="2">
    <source>
        <dbReference type="ARBA" id="ARBA00006432"/>
    </source>
</evidence>
<dbReference type="InterPro" id="IPR036736">
    <property type="entry name" value="ACP-like_sf"/>
</dbReference>
<dbReference type="CDD" id="cd17646">
    <property type="entry name" value="A_NRPS_AB3403-like"/>
    <property type="match status" value="2"/>
</dbReference>
<dbReference type="CDD" id="cd19540">
    <property type="entry name" value="LCL_NRPS-like"/>
    <property type="match status" value="5"/>
</dbReference>
<dbReference type="FunFam" id="2.30.38.10:FF:000001">
    <property type="entry name" value="Non-ribosomal peptide synthetase PvdI"/>
    <property type="match status" value="5"/>
</dbReference>
<dbReference type="NCBIfam" id="TIGR01733">
    <property type="entry name" value="AA-adenyl-dom"/>
    <property type="match status" value="6"/>
</dbReference>
<evidence type="ECO:0000256" key="3">
    <source>
        <dbReference type="ARBA" id="ARBA00022450"/>
    </source>
</evidence>
<protein>
    <submittedName>
        <fullName evidence="7">Non-ribosomal peptide synthetase</fullName>
    </submittedName>
</protein>
<dbReference type="SMART" id="SM00823">
    <property type="entry name" value="PKS_PP"/>
    <property type="match status" value="7"/>
</dbReference>
<dbReference type="Gene3D" id="3.30.559.10">
    <property type="entry name" value="Chloramphenicol acetyltransferase-like domain"/>
    <property type="match status" value="7"/>
</dbReference>
<dbReference type="InterPro" id="IPR001242">
    <property type="entry name" value="Condensation_dom"/>
</dbReference>
<dbReference type="SUPFAM" id="SSF47336">
    <property type="entry name" value="ACP-like"/>
    <property type="match status" value="7"/>
</dbReference>
<comment type="similarity">
    <text evidence="2">Belongs to the ATP-dependent AMP-binding enzyme family.</text>
</comment>
<keyword evidence="8" id="KW-1185">Reference proteome</keyword>
<dbReference type="GO" id="GO:0072330">
    <property type="term" value="P:monocarboxylic acid biosynthetic process"/>
    <property type="evidence" value="ECO:0007669"/>
    <property type="project" value="UniProtKB-ARBA"/>
</dbReference>
<feature type="region of interest" description="Disordered" evidence="5">
    <location>
        <begin position="922"/>
        <end position="944"/>
    </location>
</feature>
<feature type="domain" description="Carrier" evidence="6">
    <location>
        <begin position="941"/>
        <end position="1015"/>
    </location>
</feature>
<dbReference type="Gene3D" id="1.10.1200.10">
    <property type="entry name" value="ACP-like"/>
    <property type="match status" value="6"/>
</dbReference>
<dbReference type="InterPro" id="IPR042099">
    <property type="entry name" value="ANL_N_sf"/>
</dbReference>
<dbReference type="InterPro" id="IPR020845">
    <property type="entry name" value="AMP-binding_CS"/>
</dbReference>
<evidence type="ECO:0000259" key="6">
    <source>
        <dbReference type="PROSITE" id="PS50075"/>
    </source>
</evidence>
<reference evidence="7 8" key="1">
    <citation type="submission" date="2015-10" db="EMBL/GenBank/DDBJ databases">
        <title>Draft genome sequence of Streptomyces corchorusii DSM 40340, type strain for the species Streptomyces corchorusii.</title>
        <authorList>
            <person name="Ruckert C."/>
            <person name="Winkler A."/>
            <person name="Kalinowski J."/>
            <person name="Kampfer P."/>
            <person name="Glaeser S."/>
        </authorList>
    </citation>
    <scope>NUCLEOTIDE SEQUENCE [LARGE SCALE GENOMIC DNA]</scope>
    <source>
        <strain evidence="7 8">DSM 40340</strain>
    </source>
</reference>
<evidence type="ECO:0000256" key="5">
    <source>
        <dbReference type="SAM" id="MobiDB-lite"/>
    </source>
</evidence>
<dbReference type="Gene3D" id="2.30.38.10">
    <property type="entry name" value="Luciferase, Domain 3"/>
    <property type="match status" value="4"/>
</dbReference>
<dbReference type="InterPro" id="IPR020806">
    <property type="entry name" value="PKS_PP-bd"/>
</dbReference>
<feature type="domain" description="Carrier" evidence="6">
    <location>
        <begin position="6704"/>
        <end position="6779"/>
    </location>
</feature>
<sequence>MEMAATGNSGSLALTAAQHGVWVAQQLEPDSPMFVCGVHVDTTVPFDPRLLDRAIRQAVAETEALRVRFTDDGRAVRQHVDAAIEGALTVVDLSGEPDPRAAAGAWTEARQAEAPPALTDGPLFSHTLLRLGPDHDRLYFRYHHILLDAYGQMLYVRRLLDVYNALAVGERPAAAAFAPLADLVAEENAYTDSARHERDHAYWLRRCADLPASTELGSGPSSLARALPPVTGLVPADTAERLRALPGARWSLPVIAALAAYTHRATGAADVVLRVFLAARTTPDALATPAMLVNDLPLRLTVRPSATFTELVEQVRARLAEAVRHQRFPGERIRRELGAEGQGALAGPTVNVLSFAPGRLMVGGAEATAHQVASGPVRDLTVNAVADDTAADGIRLTLGAHPDRFTPADVTAHRDRYTRLLTAAAEAPGAPIGTLDLLGPDEHSLLAGSDDTAEPLDTRSLVERIEAQDPAAEAVVFEGHSVSYGELNARANRLAHALRRRGAGVESRIAVLLPRSVDLVVAVLAVLKAGAAFVPVETGYPAERIAYVLADSGAELVIAADDVVGFERIAPDAGADEPADNPGIRVRGDNAAYVMYTSGSTGRPKGVVVPHEGLLNRLSWLQRDHRMTPDDRIVQKTPIGFDISVWEFLWPLVQGATLVVARPEGHRDPAYLAELIREQRVTIVHFVPSMLAAFLAEAEFGPSVRLVACTGEALPPELVRRFHRRVDAELWNLYGPTEAAIEVTSYATGPDDETVPIGRPGANTRAYVLDSGLNPVPPGTTGELYLAGVQLARGYHGRPALTAERFTADPHGPRGSRMYRTGDLARLRPDGTLEYAGRVDDQVKIAGQRAEPGEVEALLDGAPGVRQSVVVARRTPSGAHQFVAYVTGEPETDLRAWLADRLPAFLVPVAVLTLAEIPLTPNGKVDRKALPEPEAPAPGRAPRTETERILRDLAAELIERPELGADDQLFVMGMDSIHALRLAGRARAAGIGLTPQDVFAHPTVEALAALAGTVPAGAAAGTPAVPAANRGTRLTPADVPLVTIDQPELDRYPGAQDVLPLSPLQEGLLFLALYEDHDPYVGQLVLDIEGGFDPARMREAATALLNRHPLLRAGFRSRSAGAPVQVVPAETTVPWEERDEELTAFLARDRARGFSVLRPPLLRFTALGTRLVVTHHHLLLDGWSLPLLVRELFELYGGAEPPAPAPYRTYLTWLAGRDRAASTTVWKEELAGLPGPTLLAPSWRTPDGHAEHELVLDETVTAALTAAARRRGLTLNTVMQGLWALLLREFTGRDDVVFGATVSTRPADLPGAESMIGLFINTLPVRVRIDPRAPLAELLASVQTRQAVLAGHADAGLADLTRSAGVDELFDTVLAFENYPMDGGTEAGGLRIADADLLLHSHYPLSVALFPGSALRLRFSYRTGAFTADALAVLTGRLARLAALAAESLDRPAGDLAVVTPEDRHAVTGGERAAEPAVRRAATAAPAATTAPRTGAEERLRAVVAEVLGLDDIAVDDEFFALGGTSILMIRLVHRVRDEFGVGLSLRDVFASPTVAGLAALLADGSSASSTIVPRERPERIPLSFTQERMWFLQRLQGGSGTYNIPLDIRLSGPLDSTALEAALTDLIDRHEALRTLYPEDAQGPHQVVLAPGSTGFALEVIRDRDPDLTARAARPFDLTTELPVRATLFDLGGDEYALLLVVHHIATDGSSMRPLAEYLSAAYTARLAGEAAVCPPPAVEYADFALWQRDTLAAELPRQIAYWTEALAGLPQEVTFPSDRPRPAVAAHRGDHVEFRVERELYDRMLDLARRTRTTPFMVLQAAVALLLTAHGAGEDIPVGGAIAGRPDSALDGVVGVFINTLVYRFDTSGDPAFTELLARVRDTGLAAYAHQDVPFERLVEDLAPERSRARHPFFQVMVAWLDFSEARLTLPGVSARTAPVLSGTSKFDVHFDCVVDAENGGLDCRLEYATDLYDRETAEAFVTRFLRVLDTVTGDPARRISEVDLLEDEERALILHGWNDTASTMDSHSVVELMESQDPELLAVVFEGERVTYGAFNARVNRLARALRRRGVGPETRVAVMLPYSVDLVVALWAVIKAGAAYVPIDTGYPADRIAYILRDSGARLILAEHDVEGFERIPVDAEDESAENLGVTAHGGNTSYIIYTSGSTGRPKGTLNTYEGMTNRFWWMQQDLHLGPSDRVLQATPTGFDVSVWEVFWTLSRGAALVVPRPGGHRDPVYLSELMHDESVTVLHLGASRLAAFLAEAELPASVRAIESGDEIMPAELIRRFHQVSRHPDPVLTNAYGPTEAAVDVTRWPTPKDPGTVLIGGPVLNTQAYVLDRTLRPVPPGVTGELYLGGVQLARGYLDRPALTAERFVANPYGTPGSRIYRTGDLVRWTRGGELEYFGRADDQVKLRGQRIELGEIESAIRAHPGVAQAAAAVHDQRLVGYLITSAPVDHEELRARLTAELPEYMVPPVFLELDRFPQLTSGKLDRQALPVPDFAPVTGRAPRTPREELLCGLFAEVTGVPEVFLDDDFFALGGHSLSVARLANRIRTVLGVDIELVTLFEATTPARIAARLDGAAPRRPAVTAQPRGERLPLSYAQERLWFLHRYEGPSATYNLPVALRLTGDLDIAALDAALGDVAARHEALRTVFAEDEQGPHQVVRDSVPPLAVLATDAAGLDGRLAEAVQVPFDLAVEPPMRSTLFDLGSGEHVLLVVLHHIAGDAFSMPPLAEDLITAYTARSAGHAPRWTPLEVQYADYAVWQRAVLGSADDPDSEISRQLGFWTEALAGLPEQLELPTDRPRPAVASHRGDTVAFTVPAEVHAALTALAREHHVTPFMTVQAALVTLLHRLGAGDDIVIGSPVAGRPDEALGGLVGFFVNNLVLRTDLSGNPAFTEVLARVRSTDLAAYAHQDVPFERVVEAVNPARSTARHPLFQTNLNWVDAELEEVEDLAGHLPGLDGKVLPLTSPTAKFDLAFFVNERREGGLTGFLEFATDLFDRETAQRITERFVDLLTAAVTAPGTPVGDLDIVGPAERRLLLTEWNATARELPATTLTALVEAQAARTPDALAVVFGATGLTYAELDARANRLARRLIELGAGPERFVGVLLPTSEQLPVTLLAVLKSGAAYLPLDPGLPEERIAFMLGDIAPVAVVTTPDRAGRLGAIPAVLPYDPAVTAQPATAVTGVPALPGHAAFVIFTSGSTGRPKAVVVEHRSLTAYLAWATDTYRSLRGRALVHSPIAFDLTVTGLWGPLVSGGCVELVRWNAAGPDTEYGVTRPDFVKATPSHLTLLGAVADSYSPSGQLVLGGESLLGDALDTWRAGHPGVTVLNEYGPTETTVGCTVFRIGPGDSLPPGVITIGTPVWNTQVYVLDARLRPAPVGTPGELYVAGDLVTRGYHDRPGLTAGRFVANPYGPAGSRMYRTGDLARWTRAGLLEFVSRVDDQVKIRGFRIELGEVEAALTAAPEIARAAVVVREDQPGDRRLVAYVVPGPGARADTRALRASVARTLPDHMVPAALVVLDDLPLTVNGKLDRKALPAPDRGLPSAGSAETDAAGGSATDPAGERAAADPAEQRIAELFAEVLGVPEARAEDNFFLLGGHSLLVARLVNRIRTESGVELSIRDVFENPTVTGIARLLGAAREARPPLVARERPERVPLSTAQQRMWILDRLQGPSDTYTIPIVLRLTGDLDVDALRAAFADVVDRHESLRTLIAEDAEGAHQVVVDGPAPFTVTTCPAGRLAEEIARAAAVPFALDRELPVRAALFDTGGGTYALLVVLHHIAGDGGSMGPLAADLATAYAGRLAGTGSGLAPLPVQYADYALWQSELPGDQLPFWTTALAGIPEQTDLPTDRPRPAILSPRGDTVAFTVPAALRARVERLGRERDASPFMVLQAVLALLLSRLGAGDDIVIGTPVEGRPEAALEELVGLFANTLVLRADVSGDPTFEELLDRVRRFDVDAYAHADVPFEQLVEVLNPARSRSRHPLFQVMLTLNAETAPPVLPGLTVRLGQAPSGAAKFDLSLTVSEHGGQWAAVLEYATDLFDRATVRSFADRYLRLLAAVTDDPARSVHGLPLLTDAERTELLVTRNATPRREPGTPLPERFEAQAARTPDAVAVVSSSTTLSYAELDARANRLARDLAGRGVGRGSVVAVVLPRTPDLLVALLAVLKTGAAYLPIDDTYPAGRVDLLVKDAGARVTITPDTFPADLDRHPGTPLGVRPHPRDAAYLVYTSGSTGHPKGVVVEHAALAAYLDEATALYPGAADEALAHSSVAFDMPVTVLFTPLVTGGRVRFAALDENTPPPGLLKITPSHLRLLESLPDRAFDATDLVIGGEALDAEPLRRWRARHPDAVVINEYGPTETTVGVVVHRVEPGDALADGPVPIGRPTGGARVYVLDAFLQPVPDGVWGELYLAGDQVARGYAGRPGQTAERFVADPFGPAGSRMYRVGDRARWNASGLLEYGGRADDQVKIRGFRVEPGETEAALSALDTVAQAAVVAREDRPGDPRLVAYLVAADPGVPVGDPRPALAATLPAHLIPSAFVVLDRLPLTANGKLDRRALPAPDATGAVPGGRAPRTPAEEILCALFAEVLGVTDVSIDDDFFLLGGHSLLATQLVNRARNALGAPIRLGDLFDTPTVAGLAAGITPGGTVERFTPAPRPDRLPLSYGQERLWFLHTLDGPSDTYNIPVVLRLSGALDPAALRAALGDLVQRHEILRTVYATDARGSHQIILPPERGLPELAVTDVDEHTLPAAVSEAVRHRFDLAREVPVHARLLRTASDEAVFVLVVHHIAADAVSMAPLARDLATAYRARHAGHAPDWEPLTVQYADFSLWQRRVLGSDQEADSEISRQLRHWTTTLAGAPELIALPTDRPRPAIASHRGGAVRFRIPQALHDALTGLARDTGTTLFMVLHAALATLLAKHGAGDDVVLGTPVAGRTDEAAHDLVGSFVNTLVLRTPLGGDPTFRGLLDRVRAVDLDAYAHQDVPFERVVEALNPVRSTAHQPLVQATIMLNNTARPVTLDLPGVDVRAEEPVAPAAKFDLSLSFADAAHGGLDGGLEYAVDLFDEDTVTELTARLVRLLTAVAHGAADHPLSRVDVLSDTDRRNVLQTWNGTPRKAPADTITTLFAERVRSTPRAVAVVANGTATTYADLDARAERLARRLRALGVGPETPVALHLERSLSLVVATLAVLKAGGVYVPLDTRYPASRLERILTATGAVAVLTHSRAARLDAGHGLPLIDVDAPEPDDGGTDEADGTTAPAGAAHPDRLAYVMYTSGSTGTPKGIAVTHRDVVSLALDACWEGDAHRRVLMRSPHAFDASTYELWVPLLSGGRVVIAPPGDLTLDALRTLLVAEEVTSVFLTTALFNVIADEDPECLATLREVWTGGEQASPAAFRRAVTSCPDTTFVHVYGPTETTTFATAYRVPRPYALPGTVPIGRAMSGMRAYVLDAALTPVPPGAPGELYLAGPGLARGYVGAPAATAERFVADPFGAPGSRMYRTGDVVRYTRDGQLEFTGRADGQVKIRGFRIEPGEVEAVLTGHPGVGRAVAAVREDAQGERALYAYVVPAPGHRRPEREELRTLLESAVPGYMVPAGIVVLDELPLTPNGKVDQRALPAPERAAHPRGRRPRRPQEEILCRLFAEILGVPSVSIDDSFFELGGHSLRVTRLISRVRSVLGVQLPVRDVFEAPTPAGLAARLDRAAGAPAALRVLPRPDRLPLSFAQERLWFLHRFEGPSATYNIPLALRLHGPLDTDALRAALRDLVGRHESLRTVFAEDGDGSYQLVLPEATAVPELTVTDVTAAEVPDRLQRAVGYAFDLTAEIPLRAEVFRQGPQEAVLLLLMHHIAGDAESMGPLADDLSAAYRARLFGESPQWTPLAVQYADYAVWQRHVLGDLDDPAGPGGEQLAHWLTVLSGAPEELELPADRPRPARPSGAGAAVPLDLPAGLHRRLAELGEAEGATVFMVLHTALAALLTRLGAGTDLPIGAPVAGRADEALDGLVGFFLNTLVLRTDTSGDPSFRELLARVRRTDLDAYEHQAVPFERLVEALNPARSPARHPLFQVMLSFRNNARADLSLPSLTAEPVEAQLPAAKFDLSFSLTEGFGPAGEPDGVRGEVQYASALFDEETVRALAERLLLLIGQACDDPDRPLSALDVLLPGERERLLQEWNTTRRDRRTATLADLFEQAVRATPDAVAVRADGTHLTYRELNARANRLAHLLIGLGCGPDSVVALALPRSLDLIVAAHAVAKAGAAYTPVDPEDPAERIARVCEDAAVALAISTTGHRDRLPAALPALLLDDPDTASALADRPDTDPADRDRTAPLLPDHPAYVMFTSGSTGRPKGVVISQRSVVNHLGWLQDTYRLTPDDRVLQKTPIGFTVSVWELFWPLQTGACTVVAKPDGHRDPGYLTGMFTRHGITTVHFVPSMLEVLLAEADRSQLAGLRRIFVGGEGLTRDLYERFTAAFGVPLHYKYGSTEVTCDATVWDPDTDPGARPPVTIGVPVHNTRVYVLDTTLRPVPPGVPGELYVAGDQVARGYAGRPGLTAERFVADPFTPGERMYRTGDMVRWDRAGRLHFVGRSDHQLKVRGVRVEPAEIEAVLTEHPAVTRAAVVLRDETLVAYVTGDATPGELHRRLASRLPGHLVPRSVVVLPEFPLTTSGKLDRAALPAPRDTARPAPRAPRTEEERAVCGLFAELLGVTEVGIDDDFFALGGHSLMAARLAGRIRAELGHEVSVRTLFEAPTPAALAEALRTGDTAGATGVLLPLRTGGPGTPLFCVHPLGGLSWAYRALARHLDGSHPVYGLQAAGFDEPAPLPSAIAEMAVGYLTRLREVQPSGPYRLLGWSFGGLVAQEMAVQLQDAGEEVELLMLLDTFPRDLGVAQPTPEEVLEGVQVPDELLAAFTEDQLTHLKAVFLNNSAIAGLHTPRTFHGDVVFCAATELEEGESRRLPTLWAPYVTGRIEVHDVEATHNTLLAERPAAAVGHLLADVLGALDAAREEENAS</sequence>
<dbReference type="PROSITE" id="PS00012">
    <property type="entry name" value="PHOSPHOPANTETHEINE"/>
    <property type="match status" value="5"/>
</dbReference>
<dbReference type="InterPro" id="IPR029058">
    <property type="entry name" value="AB_hydrolase_fold"/>
</dbReference>
<dbReference type="InterPro" id="IPR023213">
    <property type="entry name" value="CAT-like_dom_sf"/>
</dbReference>
<dbReference type="GO" id="GO:0031177">
    <property type="term" value="F:phosphopantetheine binding"/>
    <property type="evidence" value="ECO:0007669"/>
    <property type="project" value="InterPro"/>
</dbReference>
<dbReference type="PANTHER" id="PTHR45527">
    <property type="entry name" value="NONRIBOSOMAL PEPTIDE SYNTHETASE"/>
    <property type="match status" value="1"/>
</dbReference>
<dbReference type="Pfam" id="PF00501">
    <property type="entry name" value="AMP-binding"/>
    <property type="match status" value="6"/>
</dbReference>
<dbReference type="Gene3D" id="3.40.50.980">
    <property type="match status" value="8"/>
</dbReference>
<dbReference type="FunFam" id="3.40.50.12780:FF:000012">
    <property type="entry name" value="Non-ribosomal peptide synthetase"/>
    <property type="match status" value="3"/>
</dbReference>
<dbReference type="EMBL" id="LMWP01000042">
    <property type="protein sequence ID" value="KUN18667.1"/>
    <property type="molecule type" value="Genomic_DNA"/>
</dbReference>
<dbReference type="SUPFAM" id="SSF52777">
    <property type="entry name" value="CoA-dependent acyltransferases"/>
    <property type="match status" value="14"/>
</dbReference>
<dbReference type="GO" id="GO:0017000">
    <property type="term" value="P:antibiotic biosynthetic process"/>
    <property type="evidence" value="ECO:0007669"/>
    <property type="project" value="UniProtKB-ARBA"/>
</dbReference>
<dbReference type="Gene3D" id="3.30.559.30">
    <property type="entry name" value="Nonribosomal peptide synthetase, condensation domain"/>
    <property type="match status" value="7"/>
</dbReference>
<dbReference type="GO" id="GO:0043041">
    <property type="term" value="P:amino acid activation for nonribosomal peptide biosynthetic process"/>
    <property type="evidence" value="ECO:0007669"/>
    <property type="project" value="TreeGrafter"/>
</dbReference>
<dbReference type="SUPFAM" id="SSF56801">
    <property type="entry name" value="Acetyl-CoA synthetase-like"/>
    <property type="match status" value="6"/>
</dbReference>
<comment type="caution">
    <text evidence="7">The sequence shown here is derived from an EMBL/GenBank/DDBJ whole genome shotgun (WGS) entry which is preliminary data.</text>
</comment>
<feature type="domain" description="Carrier" evidence="6">
    <location>
        <begin position="1491"/>
        <end position="1566"/>
    </location>
</feature>
<dbReference type="InterPro" id="IPR025110">
    <property type="entry name" value="AMP-bd_C"/>
</dbReference>
<dbReference type="InterPro" id="IPR000873">
    <property type="entry name" value="AMP-dep_synth/lig_dom"/>
</dbReference>
<dbReference type="NCBIfam" id="NF004282">
    <property type="entry name" value="PRK05691.1"/>
    <property type="match status" value="8"/>
</dbReference>
<dbReference type="Gene3D" id="3.30.300.30">
    <property type="match status" value="6"/>
</dbReference>
<feature type="region of interest" description="Disordered" evidence="5">
    <location>
        <begin position="3547"/>
        <end position="3582"/>
    </location>
</feature>
<dbReference type="PANTHER" id="PTHR45527:SF1">
    <property type="entry name" value="FATTY ACID SYNTHASE"/>
    <property type="match status" value="1"/>
</dbReference>